<evidence type="ECO:0000313" key="1">
    <source>
        <dbReference type="EMBL" id="PDX61964.1"/>
    </source>
</evidence>
<protein>
    <submittedName>
        <fullName evidence="1">Uncharacterized protein</fullName>
    </submittedName>
</protein>
<accession>A0ACC9D221</accession>
<comment type="caution">
    <text evidence="1">The sequence shown here is derived from an EMBL/GenBank/DDBJ whole genome shotgun (WGS) entry which is preliminary data.</text>
</comment>
<sequence length="167" mass="18914">MADRMKNRNFIPEDFTLSLALVDALPVLFFSCSMVLIAGRFASILFCLGAAVIVLASCGKVLWKLLLSLRKQNVPWLNRYFIPCQISGFVLILLSLVLHLRTIRWSSVLARLTHFPSVIFFLLWLCGMGCMSWYRKNRFDNSLKANWTAQLINTAAQGALLLGILFL</sequence>
<evidence type="ECO:0000313" key="2">
    <source>
        <dbReference type="Proteomes" id="UP000220959"/>
    </source>
</evidence>
<dbReference type="Proteomes" id="UP000220959">
    <property type="component" value="Unassembled WGS sequence"/>
</dbReference>
<name>A0ACC9D221_9FIRM</name>
<dbReference type="EMBL" id="NMTR01000006">
    <property type="protein sequence ID" value="PDX61964.1"/>
    <property type="molecule type" value="Genomic_DNA"/>
</dbReference>
<organism evidence="1 2">
    <name type="scientific">Faecalibacterium langellae</name>
    <dbReference type="NCBI Taxonomy" id="3435293"/>
    <lineage>
        <taxon>Bacteria</taxon>
        <taxon>Bacillati</taxon>
        <taxon>Bacillota</taxon>
        <taxon>Clostridia</taxon>
        <taxon>Eubacteriales</taxon>
        <taxon>Oscillospiraceae</taxon>
        <taxon>Faecalibacterium</taxon>
    </lineage>
</organism>
<reference evidence="1 2" key="1">
    <citation type="journal article" date="2017" name="Front. Microbiol.">
        <title>New Insights into the Diversity of the Genus Faecalibacterium.</title>
        <authorList>
            <person name="Benevides L."/>
            <person name="Burman S."/>
            <person name="Martin R."/>
            <person name="Robert V."/>
            <person name="Thomas M."/>
            <person name="Miquel S."/>
            <person name="Chain F."/>
            <person name="Sokol H."/>
            <person name="Bermudez-Humaran L.G."/>
            <person name="Morrison M."/>
            <person name="Langella P."/>
            <person name="Azevedo V.A."/>
            <person name="Chatel J.M."/>
            <person name="Soares S."/>
        </authorList>
    </citation>
    <scope>NUCLEOTIDE SEQUENCE [LARGE SCALE GENOMIC DNA]</scope>
    <source>
        <strain evidence="2">CNCM I-4541</strain>
    </source>
</reference>
<gene>
    <name evidence="1" type="ORF">CGS49_02645</name>
</gene>
<proteinExistence type="predicted"/>
<keyword evidence="2" id="KW-1185">Reference proteome</keyword>